<dbReference type="Pfam" id="PF04909">
    <property type="entry name" value="Amidohydro_2"/>
    <property type="match status" value="1"/>
</dbReference>
<dbReference type="InterPro" id="IPR032465">
    <property type="entry name" value="ACMSD"/>
</dbReference>
<dbReference type="Proteomes" id="UP000286716">
    <property type="component" value="Unassembled WGS sequence"/>
</dbReference>
<dbReference type="AlphaFoldDB" id="A0A428WP99"/>
<proteinExistence type="predicted"/>
<keyword evidence="1" id="KW-0456">Lyase</keyword>
<dbReference type="GO" id="GO:0016787">
    <property type="term" value="F:hydrolase activity"/>
    <property type="evidence" value="ECO:0007669"/>
    <property type="project" value="UniProtKB-KW"/>
</dbReference>
<evidence type="ECO:0000256" key="1">
    <source>
        <dbReference type="ARBA" id="ARBA00023239"/>
    </source>
</evidence>
<dbReference type="GO" id="GO:0005737">
    <property type="term" value="C:cytoplasm"/>
    <property type="evidence" value="ECO:0007669"/>
    <property type="project" value="TreeGrafter"/>
</dbReference>
<reference evidence="3 4" key="1">
    <citation type="submission" date="2018-05" db="EMBL/GenBank/DDBJ databases">
        <title>Evolution of GPA BGCs.</title>
        <authorList>
            <person name="Waglechner N."/>
            <person name="Wright G.D."/>
        </authorList>
    </citation>
    <scope>NUCLEOTIDE SEQUENCE [LARGE SCALE GENOMIC DNA]</scope>
    <source>
        <strain evidence="3 4">DSM 5908</strain>
    </source>
</reference>
<gene>
    <name evidence="3" type="ORF">DMA12_15110</name>
</gene>
<dbReference type="PANTHER" id="PTHR21240">
    <property type="entry name" value="2-AMINO-3-CARBOXYLMUCONATE-6-SEMIALDEHYDE DECARBOXYLASE"/>
    <property type="match status" value="1"/>
</dbReference>
<keyword evidence="3" id="KW-0378">Hydrolase</keyword>
<protein>
    <submittedName>
        <fullName evidence="3">Amidohydrolase</fullName>
    </submittedName>
</protein>
<dbReference type="SUPFAM" id="SSF51556">
    <property type="entry name" value="Metallo-dependent hydrolases"/>
    <property type="match status" value="1"/>
</dbReference>
<dbReference type="InterPro" id="IPR006680">
    <property type="entry name" value="Amidohydro-rel"/>
</dbReference>
<sequence>MRCVTRVDGRIDVHQHAITPAIARLLREANAPFVLPWSLTETWDVFEANGIARGMLSNPIPGGFFTGAAQAADLVSTADESIAALRDEHPDEFGFLAALPMPYVDESLAQLDYAYDVLGADGVVLIPQSGGDYLGCERYLPLFEELNRRSAVVLVHPMMLPGGQVTAPPVVLADFLLDTTRAAVNLMLTRTLDRFPRIRWILAHAGGFLPYAASRVRLLGARFFGVDAATFDDYLGRFWYDTALSAPSALPSLVAGVGVTQVLFGTDWSAAPAGVVSSCTQALDAELTDEARELVNRGNALRLFDRAGAPVVTGAPGPHPASSTS</sequence>
<dbReference type="OrthoDB" id="8673173at2"/>
<organism evidence="3 4">
    <name type="scientific">Amycolatopsis balhimycina DSM 5908</name>
    <dbReference type="NCBI Taxonomy" id="1081091"/>
    <lineage>
        <taxon>Bacteria</taxon>
        <taxon>Bacillati</taxon>
        <taxon>Actinomycetota</taxon>
        <taxon>Actinomycetes</taxon>
        <taxon>Pseudonocardiales</taxon>
        <taxon>Pseudonocardiaceae</taxon>
        <taxon>Amycolatopsis</taxon>
    </lineage>
</organism>
<keyword evidence="4" id="KW-1185">Reference proteome</keyword>
<feature type="domain" description="Amidohydrolase-related" evidence="2">
    <location>
        <begin position="65"/>
        <end position="305"/>
    </location>
</feature>
<comment type="caution">
    <text evidence="3">The sequence shown here is derived from an EMBL/GenBank/DDBJ whole genome shotgun (WGS) entry which is preliminary data.</text>
</comment>
<dbReference type="EMBL" id="QHHU01000018">
    <property type="protein sequence ID" value="RSM44870.1"/>
    <property type="molecule type" value="Genomic_DNA"/>
</dbReference>
<dbReference type="GO" id="GO:0019748">
    <property type="term" value="P:secondary metabolic process"/>
    <property type="evidence" value="ECO:0007669"/>
    <property type="project" value="TreeGrafter"/>
</dbReference>
<dbReference type="PANTHER" id="PTHR21240:SF28">
    <property type="entry name" value="ISO-OROTATE DECARBOXYLASE (EUROFUNG)"/>
    <property type="match status" value="1"/>
</dbReference>
<dbReference type="GO" id="GO:0016831">
    <property type="term" value="F:carboxy-lyase activity"/>
    <property type="evidence" value="ECO:0007669"/>
    <property type="project" value="InterPro"/>
</dbReference>
<name>A0A428WP99_AMYBA</name>
<accession>A0A428WP99</accession>
<evidence type="ECO:0000259" key="2">
    <source>
        <dbReference type="Pfam" id="PF04909"/>
    </source>
</evidence>
<evidence type="ECO:0000313" key="4">
    <source>
        <dbReference type="Proteomes" id="UP000286716"/>
    </source>
</evidence>
<dbReference type="InterPro" id="IPR032466">
    <property type="entry name" value="Metal_Hydrolase"/>
</dbReference>
<dbReference type="Gene3D" id="3.20.20.140">
    <property type="entry name" value="Metal-dependent hydrolases"/>
    <property type="match status" value="1"/>
</dbReference>
<evidence type="ECO:0000313" key="3">
    <source>
        <dbReference type="EMBL" id="RSM44870.1"/>
    </source>
</evidence>